<dbReference type="PROSITE" id="PS50109">
    <property type="entry name" value="HIS_KIN"/>
    <property type="match status" value="1"/>
</dbReference>
<dbReference type="InterPro" id="IPR011006">
    <property type="entry name" value="CheY-like_superfamily"/>
</dbReference>
<dbReference type="CDD" id="cd00156">
    <property type="entry name" value="REC"/>
    <property type="match status" value="1"/>
</dbReference>
<dbReference type="SUPFAM" id="SSF47384">
    <property type="entry name" value="Homodimeric domain of signal transducing histidine kinase"/>
    <property type="match status" value="1"/>
</dbReference>
<keyword evidence="7" id="KW-0902">Two-component regulatory system</keyword>
<dbReference type="Gene3D" id="1.10.287.130">
    <property type="match status" value="1"/>
</dbReference>
<feature type="domain" description="Response regulatory" evidence="12">
    <location>
        <begin position="1077"/>
        <end position="1194"/>
    </location>
</feature>
<sequence>MQPNHIKALQAGFGLSLLILIATSAASYISIRNLIYSSGEVNHTNAVLKQLENAISYAKDAETGQRGYLVTGDSVFLDPYWDAADKSMLALDTVGSLTTDNPLQQEKLTRLRNTLAARFDILDESVKSKEINKPELVLGKAVMDSARIMINEMQTVETNLLAERTASLNAFSSFTPVIIIIAALIALFITIYFYRKVSENFKDKIKLADALQKKDIEISQRIDIIKRIASDISKGQYKIRLNVEQNDNLGEISTALNAMANSLDQSFTELGEREWLQRGISQLNDHMAGEKDVYTLCASIIGQLAEYTNSQVGAFYHSEADGTLVLKGGYAYKPDGKNERISIGEGIIGQCAQNRKEILTQNISADDFLISFGAGELKPKNIIAIPVFFENRVKAVIELGSIHSYDEKTLDYLKSVSHNIGISLNTSVNRAKLQELLEETQAQSEELQAQHSELESLNTELEAQAEKLQASEEELKVQQEELTEANQELQERSKLLEEKNELVVSRNIEIQKKSEELALNAKYKSEFLANMSHELRTPLNSILLLSRLLGENNDSNLRPDQVEFAKVIQSSGNSLLLLIDDILDLSKIESGKMELEYETVALEEIARDINMTFAPIADEKKIRFTIQLEKEAPVAIETDKLRLEQIIKNLASNAIKFTTEGFVEVSILNSPDRNDYLEIKVKDTGIGIASEKQQLIFEAFQQADGSTRRKYGGTGLGLSISRQLAVLLKGDIKLESASGEGSTFTLSIPKSKQAAEEAAAREIEITEDVTEEIIQPATVSPAPSSGQYIALQIPEPIPDDRDSLGENDKVILIIEDDTPFANALLEFTRKKGYKGLIAVRGDHGIELARQFRPIGILLDIQLPVRSGWEVMAELKADKLTRHIPVHIMSSFEVKKQSLLSGAIDFINKPMAFERMDNIFRKIEFYLQKDSKKVLIIEDNSKHAEALSYFLGTHQISSVISNKVDTGLESLQKNEVDCVILDMGIPDINAYETLEALKISKGMENIPVIIFTGKSLSRSEEARIKKYADSIVVKTAHSYRRILDEVSLFLHLMEESKQKDSIKTGKSQPLSEVLRTKKVLIADDDVRNIFSLTRALEQHQMEVMAAIDGKEALASLEKNPDTDIILMDMMMPEMDGYETITRIRKHPKWKNLPIIAVTAKAMTGDREKCIQAGASDYISKPVDLDQLISLLRIWLYDSTAKK</sequence>
<evidence type="ECO:0000256" key="4">
    <source>
        <dbReference type="ARBA" id="ARBA00022553"/>
    </source>
</evidence>
<dbReference type="InterPro" id="IPR003660">
    <property type="entry name" value="HAMP_dom"/>
</dbReference>
<dbReference type="InterPro" id="IPR036097">
    <property type="entry name" value="HisK_dim/P_sf"/>
</dbReference>
<dbReference type="InterPro" id="IPR007891">
    <property type="entry name" value="CHASE3"/>
</dbReference>
<dbReference type="EC" id="2.7.13.3" evidence="3"/>
<evidence type="ECO:0000256" key="7">
    <source>
        <dbReference type="ARBA" id="ARBA00023012"/>
    </source>
</evidence>
<evidence type="ECO:0000259" key="13">
    <source>
        <dbReference type="PROSITE" id="PS50885"/>
    </source>
</evidence>
<dbReference type="EMBL" id="JAKLTR010000018">
    <property type="protein sequence ID" value="MCG2617177.1"/>
    <property type="molecule type" value="Genomic_DNA"/>
</dbReference>
<evidence type="ECO:0000313" key="14">
    <source>
        <dbReference type="EMBL" id="MCG2617177.1"/>
    </source>
</evidence>
<name>A0ABS9KY72_9BACT</name>
<keyword evidence="9" id="KW-0175">Coiled coil</keyword>
<reference evidence="14" key="1">
    <citation type="submission" date="2022-01" db="EMBL/GenBank/DDBJ databases">
        <authorList>
            <person name="Jo J.-H."/>
            <person name="Im W.-T."/>
        </authorList>
    </citation>
    <scope>NUCLEOTIDE SEQUENCE</scope>
    <source>
        <strain evidence="14">NA20</strain>
    </source>
</reference>
<dbReference type="SMART" id="SM00304">
    <property type="entry name" value="HAMP"/>
    <property type="match status" value="1"/>
</dbReference>
<dbReference type="PANTHER" id="PTHR45339:SF1">
    <property type="entry name" value="HYBRID SIGNAL TRANSDUCTION HISTIDINE KINASE J"/>
    <property type="match status" value="1"/>
</dbReference>
<evidence type="ECO:0000256" key="6">
    <source>
        <dbReference type="ARBA" id="ARBA00022777"/>
    </source>
</evidence>
<dbReference type="Pfam" id="PF13185">
    <property type="entry name" value="GAF_2"/>
    <property type="match status" value="1"/>
</dbReference>
<dbReference type="SUPFAM" id="SSF55874">
    <property type="entry name" value="ATPase domain of HSP90 chaperone/DNA topoisomerase II/histidine kinase"/>
    <property type="match status" value="1"/>
</dbReference>
<evidence type="ECO:0000256" key="5">
    <source>
        <dbReference type="ARBA" id="ARBA00022679"/>
    </source>
</evidence>
<feature type="domain" description="Response regulatory" evidence="12">
    <location>
        <begin position="810"/>
        <end position="923"/>
    </location>
</feature>
<accession>A0ABS9KY72</accession>
<dbReference type="Gene3D" id="3.40.50.2300">
    <property type="match status" value="3"/>
</dbReference>
<dbReference type="Pfam" id="PF05227">
    <property type="entry name" value="CHASE3"/>
    <property type="match status" value="1"/>
</dbReference>
<dbReference type="Gene3D" id="6.10.340.10">
    <property type="match status" value="1"/>
</dbReference>
<dbReference type="InterPro" id="IPR003661">
    <property type="entry name" value="HisK_dim/P_dom"/>
</dbReference>
<comment type="caution">
    <text evidence="14">The sequence shown here is derived from an EMBL/GenBank/DDBJ whole genome shotgun (WGS) entry which is preliminary data.</text>
</comment>
<dbReference type="InterPro" id="IPR001789">
    <property type="entry name" value="Sig_transdc_resp-reg_receiver"/>
</dbReference>
<comment type="catalytic activity">
    <reaction evidence="1">
        <text>ATP + protein L-histidine = ADP + protein N-phospho-L-histidine.</text>
        <dbReference type="EC" id="2.7.13.3"/>
    </reaction>
</comment>
<gene>
    <name evidence="14" type="ORF">LZZ85_22970</name>
</gene>
<keyword evidence="10" id="KW-0472">Membrane</keyword>
<feature type="domain" description="Histidine kinase" evidence="11">
    <location>
        <begin position="530"/>
        <end position="752"/>
    </location>
</feature>
<feature type="domain" description="Response regulatory" evidence="12">
    <location>
        <begin position="932"/>
        <end position="1048"/>
    </location>
</feature>
<dbReference type="SMART" id="SM00065">
    <property type="entry name" value="GAF"/>
    <property type="match status" value="1"/>
</dbReference>
<feature type="coiled-coil region" evidence="9">
    <location>
        <begin position="430"/>
        <end position="506"/>
    </location>
</feature>
<feature type="domain" description="HAMP" evidence="13">
    <location>
        <begin position="216"/>
        <end position="268"/>
    </location>
</feature>
<keyword evidence="6" id="KW-0418">Kinase</keyword>
<keyword evidence="10" id="KW-0812">Transmembrane</keyword>
<organism evidence="14 15">
    <name type="scientific">Terrimonas ginsenosidimutans</name>
    <dbReference type="NCBI Taxonomy" id="2908004"/>
    <lineage>
        <taxon>Bacteria</taxon>
        <taxon>Pseudomonadati</taxon>
        <taxon>Bacteroidota</taxon>
        <taxon>Chitinophagia</taxon>
        <taxon>Chitinophagales</taxon>
        <taxon>Chitinophagaceae</taxon>
        <taxon>Terrimonas</taxon>
    </lineage>
</organism>
<feature type="modified residue" description="4-aspartylphosphate" evidence="8">
    <location>
        <position position="1127"/>
    </location>
</feature>
<evidence type="ECO:0000256" key="2">
    <source>
        <dbReference type="ARBA" id="ARBA00004370"/>
    </source>
</evidence>
<dbReference type="CDD" id="cd19410">
    <property type="entry name" value="HK9-like_sensor"/>
    <property type="match status" value="1"/>
</dbReference>
<protein>
    <recommendedName>
        <fullName evidence="3">histidine kinase</fullName>
        <ecNumber evidence="3">2.7.13.3</ecNumber>
    </recommendedName>
</protein>
<evidence type="ECO:0000256" key="8">
    <source>
        <dbReference type="PROSITE-ProRule" id="PRU00169"/>
    </source>
</evidence>
<dbReference type="InterPro" id="IPR036890">
    <property type="entry name" value="HATPase_C_sf"/>
</dbReference>
<feature type="transmembrane region" description="Helical" evidence="10">
    <location>
        <begin position="174"/>
        <end position="194"/>
    </location>
</feature>
<dbReference type="Gene3D" id="3.30.565.10">
    <property type="entry name" value="Histidine kinase-like ATPase, C-terminal domain"/>
    <property type="match status" value="1"/>
</dbReference>
<dbReference type="PANTHER" id="PTHR45339">
    <property type="entry name" value="HYBRID SIGNAL TRANSDUCTION HISTIDINE KINASE J"/>
    <property type="match status" value="1"/>
</dbReference>
<keyword evidence="4 8" id="KW-0597">Phosphoprotein</keyword>
<evidence type="ECO:0000259" key="12">
    <source>
        <dbReference type="PROSITE" id="PS50110"/>
    </source>
</evidence>
<dbReference type="PROSITE" id="PS50885">
    <property type="entry name" value="HAMP"/>
    <property type="match status" value="1"/>
</dbReference>
<evidence type="ECO:0000256" key="9">
    <source>
        <dbReference type="SAM" id="Coils"/>
    </source>
</evidence>
<evidence type="ECO:0000256" key="3">
    <source>
        <dbReference type="ARBA" id="ARBA00012438"/>
    </source>
</evidence>
<dbReference type="CDD" id="cd17546">
    <property type="entry name" value="REC_hyHK_CKI1_RcsC-like"/>
    <property type="match status" value="1"/>
</dbReference>
<dbReference type="Pfam" id="PF00072">
    <property type="entry name" value="Response_reg"/>
    <property type="match status" value="3"/>
</dbReference>
<feature type="modified residue" description="4-aspartylphosphate" evidence="8">
    <location>
        <position position="981"/>
    </location>
</feature>
<keyword evidence="5" id="KW-0808">Transferase</keyword>
<dbReference type="Pfam" id="PF02518">
    <property type="entry name" value="HATPase_c"/>
    <property type="match status" value="1"/>
</dbReference>
<evidence type="ECO:0000256" key="1">
    <source>
        <dbReference type="ARBA" id="ARBA00000085"/>
    </source>
</evidence>
<evidence type="ECO:0000259" key="11">
    <source>
        <dbReference type="PROSITE" id="PS50109"/>
    </source>
</evidence>
<evidence type="ECO:0000313" key="15">
    <source>
        <dbReference type="Proteomes" id="UP001165367"/>
    </source>
</evidence>
<keyword evidence="10" id="KW-1133">Transmembrane helix</keyword>
<evidence type="ECO:0000256" key="10">
    <source>
        <dbReference type="SAM" id="Phobius"/>
    </source>
</evidence>
<dbReference type="InterPro" id="IPR003594">
    <property type="entry name" value="HATPase_dom"/>
</dbReference>
<dbReference type="SUPFAM" id="SSF52172">
    <property type="entry name" value="CheY-like"/>
    <property type="match status" value="3"/>
</dbReference>
<dbReference type="SMART" id="SM00388">
    <property type="entry name" value="HisKA"/>
    <property type="match status" value="1"/>
</dbReference>
<dbReference type="Gene3D" id="3.30.450.40">
    <property type="match status" value="1"/>
</dbReference>
<dbReference type="Proteomes" id="UP001165367">
    <property type="component" value="Unassembled WGS sequence"/>
</dbReference>
<dbReference type="InterPro" id="IPR005467">
    <property type="entry name" value="His_kinase_dom"/>
</dbReference>
<dbReference type="Pfam" id="PF00512">
    <property type="entry name" value="HisKA"/>
    <property type="match status" value="1"/>
</dbReference>
<dbReference type="SMART" id="SM00387">
    <property type="entry name" value="HATPase_c"/>
    <property type="match status" value="1"/>
</dbReference>
<dbReference type="InterPro" id="IPR029016">
    <property type="entry name" value="GAF-like_dom_sf"/>
</dbReference>
<dbReference type="CDD" id="cd16922">
    <property type="entry name" value="HATPase_EvgS-ArcB-TorS-like"/>
    <property type="match status" value="1"/>
</dbReference>
<dbReference type="PRINTS" id="PR00344">
    <property type="entry name" value="BCTRLSENSOR"/>
</dbReference>
<dbReference type="SUPFAM" id="SSF55781">
    <property type="entry name" value="GAF domain-like"/>
    <property type="match status" value="1"/>
</dbReference>
<keyword evidence="15" id="KW-1185">Reference proteome</keyword>
<comment type="subcellular location">
    <subcellularLocation>
        <location evidence="2">Membrane</location>
    </subcellularLocation>
</comment>
<proteinExistence type="predicted"/>
<dbReference type="InterPro" id="IPR003018">
    <property type="entry name" value="GAF"/>
</dbReference>
<dbReference type="InterPro" id="IPR004358">
    <property type="entry name" value="Sig_transdc_His_kin-like_C"/>
</dbReference>
<dbReference type="RefSeq" id="WP_237875714.1">
    <property type="nucleotide sequence ID" value="NZ_JAKLTR010000018.1"/>
</dbReference>
<dbReference type="CDD" id="cd06225">
    <property type="entry name" value="HAMP"/>
    <property type="match status" value="1"/>
</dbReference>
<feature type="modified residue" description="4-aspartylphosphate" evidence="8">
    <location>
        <position position="859"/>
    </location>
</feature>
<dbReference type="CDD" id="cd00082">
    <property type="entry name" value="HisKA"/>
    <property type="match status" value="1"/>
</dbReference>
<dbReference type="SMART" id="SM00448">
    <property type="entry name" value="REC"/>
    <property type="match status" value="3"/>
</dbReference>
<dbReference type="PROSITE" id="PS50110">
    <property type="entry name" value="RESPONSE_REGULATORY"/>
    <property type="match status" value="3"/>
</dbReference>